<dbReference type="GO" id="GO:0016788">
    <property type="term" value="F:hydrolase activity, acting on ester bonds"/>
    <property type="evidence" value="ECO:0007669"/>
    <property type="project" value="UniProtKB-ARBA"/>
</dbReference>
<organism evidence="3 4">
    <name type="scientific">Hymenobacter setariae</name>
    <dbReference type="NCBI Taxonomy" id="2594794"/>
    <lineage>
        <taxon>Bacteria</taxon>
        <taxon>Pseudomonadati</taxon>
        <taxon>Bacteroidota</taxon>
        <taxon>Cytophagia</taxon>
        <taxon>Cytophagales</taxon>
        <taxon>Hymenobacteraceae</taxon>
        <taxon>Hymenobacter</taxon>
    </lineage>
</organism>
<protein>
    <recommendedName>
        <fullName evidence="2">SGNH hydrolase-type esterase domain-containing protein</fullName>
    </recommendedName>
</protein>
<dbReference type="SUPFAM" id="SSF52266">
    <property type="entry name" value="SGNH hydrolase"/>
    <property type="match status" value="1"/>
</dbReference>
<dbReference type="Pfam" id="PF13472">
    <property type="entry name" value="Lipase_GDSL_2"/>
    <property type="match status" value="1"/>
</dbReference>
<dbReference type="PANTHER" id="PTHR30383">
    <property type="entry name" value="THIOESTERASE 1/PROTEASE 1/LYSOPHOSPHOLIPASE L1"/>
    <property type="match status" value="1"/>
</dbReference>
<feature type="signal peptide" evidence="1">
    <location>
        <begin position="1"/>
        <end position="21"/>
    </location>
</feature>
<dbReference type="Gene3D" id="2.60.120.1360">
    <property type="match status" value="1"/>
</dbReference>
<keyword evidence="4" id="KW-1185">Reference proteome</keyword>
<dbReference type="RefSeq" id="WP_144851332.1">
    <property type="nucleotide sequence ID" value="NZ_VMRJ01000005.1"/>
</dbReference>
<dbReference type="PANTHER" id="PTHR30383:SF29">
    <property type="entry name" value="SGNH HYDROLASE-TYPE ESTERASE DOMAIN-CONTAINING PROTEIN"/>
    <property type="match status" value="1"/>
</dbReference>
<dbReference type="Proteomes" id="UP000317624">
    <property type="component" value="Unassembled WGS sequence"/>
</dbReference>
<keyword evidence="1" id="KW-0732">Signal</keyword>
<accession>A0A558BPM6</accession>
<proteinExistence type="predicted"/>
<evidence type="ECO:0000313" key="4">
    <source>
        <dbReference type="Proteomes" id="UP000317624"/>
    </source>
</evidence>
<comment type="caution">
    <text evidence="3">The sequence shown here is derived from an EMBL/GenBank/DDBJ whole genome shotgun (WGS) entry which is preliminary data.</text>
</comment>
<reference evidence="3 4" key="1">
    <citation type="submission" date="2019-07" db="EMBL/GenBank/DDBJ databases">
        <title>Hymenobacter sp. straun FUR1 Genome sequencing and assembly.</title>
        <authorList>
            <person name="Chhetri G."/>
        </authorList>
    </citation>
    <scope>NUCLEOTIDE SEQUENCE [LARGE SCALE GENOMIC DNA]</scope>
    <source>
        <strain evidence="3 4">Fur1</strain>
    </source>
</reference>
<dbReference type="AlphaFoldDB" id="A0A558BPM6"/>
<dbReference type="InterPro" id="IPR013830">
    <property type="entry name" value="SGNH_hydro"/>
</dbReference>
<dbReference type="InterPro" id="IPR051532">
    <property type="entry name" value="Ester_Hydrolysis_Enzymes"/>
</dbReference>
<dbReference type="InterPro" id="IPR036514">
    <property type="entry name" value="SGNH_hydro_sf"/>
</dbReference>
<gene>
    <name evidence="3" type="ORF">FNT36_19875</name>
</gene>
<dbReference type="EMBL" id="VMRJ01000005">
    <property type="protein sequence ID" value="TVT38451.1"/>
    <property type="molecule type" value="Genomic_DNA"/>
</dbReference>
<feature type="domain" description="SGNH hydrolase-type esterase" evidence="2">
    <location>
        <begin position="255"/>
        <end position="401"/>
    </location>
</feature>
<sequence>MRLLSYLLLLGWLLAGGMAHAQQAPRSQLDSLQRAHPFLRTSANHIENATIGLQRFYQRLRQPRQQPAALPGSRVSIVHLGDSHIQADDYSDRVRHELQRTYGNAGRGLIFPYEVARTNGSPTYRTASVRGTWRSKRVLAAQPDSTLPVGLSGISLATADSGAAFTLRIPLRYWPAYQFNSLTVLRQPGPTTFDWQVLTPQHKLLGTVPGAGRSVADTLPLDSLRTLVTLRTTRRTAAQTSGVLYGLVLENGKPGVLYHAIGINGAQVHQYNRTPQFLAQLPLLQPDLFIISLGTNDVYYPKYTPERFTAQLDTLVRSLRRRSPEAEVLLVAPADSYRARRYRNPEFARVSGILRAYAQAHDLAYWDFAAVQGGYGSMAQWRAAGLAQADLIHFTRSGYDLQGLLLYLALQDGFAAFPTR</sequence>
<dbReference type="OrthoDB" id="7985403at2"/>
<feature type="chain" id="PRO_5021924822" description="SGNH hydrolase-type esterase domain-containing protein" evidence="1">
    <location>
        <begin position="22"/>
        <end position="420"/>
    </location>
</feature>
<dbReference type="Gene3D" id="3.40.50.1110">
    <property type="entry name" value="SGNH hydrolase"/>
    <property type="match status" value="1"/>
</dbReference>
<name>A0A558BPM6_9BACT</name>
<evidence type="ECO:0000259" key="2">
    <source>
        <dbReference type="Pfam" id="PF13472"/>
    </source>
</evidence>
<evidence type="ECO:0000313" key="3">
    <source>
        <dbReference type="EMBL" id="TVT38451.1"/>
    </source>
</evidence>
<evidence type="ECO:0000256" key="1">
    <source>
        <dbReference type="SAM" id="SignalP"/>
    </source>
</evidence>